<evidence type="ECO:0000256" key="3">
    <source>
        <dbReference type="ARBA" id="ARBA00023295"/>
    </source>
</evidence>
<dbReference type="SUPFAM" id="SSF51011">
    <property type="entry name" value="Glycosyl hydrolase domain"/>
    <property type="match status" value="1"/>
</dbReference>
<dbReference type="InterPro" id="IPR049166">
    <property type="entry name" value="GH39_cat"/>
</dbReference>
<dbReference type="Proteomes" id="UP000076079">
    <property type="component" value="Chromosome"/>
</dbReference>
<dbReference type="STRING" id="1855912.LuPra_00172"/>
<dbReference type="InterPro" id="IPR017853">
    <property type="entry name" value="GH"/>
</dbReference>
<feature type="domain" description="Glycosyl hydrolases family 39 N-terminal catalytic" evidence="5">
    <location>
        <begin position="99"/>
        <end position="542"/>
    </location>
</feature>
<dbReference type="PATRIC" id="fig|1813736.3.peg.183"/>
<reference evidence="6 7" key="1">
    <citation type="journal article" date="2016" name="Genome Announc.">
        <title>First Complete Genome Sequence of a Subdivision 6 Acidobacterium Strain.</title>
        <authorList>
            <person name="Huang S."/>
            <person name="Vieira S."/>
            <person name="Bunk B."/>
            <person name="Riedel T."/>
            <person name="Sproer C."/>
            <person name="Overmann J."/>
        </authorList>
    </citation>
    <scope>NUCLEOTIDE SEQUENCE [LARGE SCALE GENOMIC DNA]</scope>
    <source>
        <strain evidence="7">DSM 100886 HEG_-6_39</strain>
    </source>
</reference>
<sequence precursor="true">MCRMLAVACLGLMVVGLAPRQASRNDPVTIAVDTTAPIGPMHPLWAWFGHDEPNYTYTPNGTKLLSALQELSPVAVFMRVHNLLTSGDGRPALKWGSTNVYTEDSQGRPVHDWTILDRIVDTYRARGMKPFVQLGFMPEALTSAPPGLPYRHFWKPGDSYNDIYTGWTYAPKDYRKWEALCFEVTRHLVQKYGREEVGSWWFEVWNEPDIGYWSGSVGPSRPGDPLAAEKSQTRRDEFNRLYDFAVEGVRRALPTARIGGPEVTGGAQGMLRTFLQHTSSGTNHATGRTGTPVDVITFHAKGSPTFVDNRVRMGVANHLRSIDAHFAVVGEFPMYARTPIVIGESDPEGCAACGVSHYPHNGYRNGAMFPTYTALQIARTYELADRHGVNLLGAVTWAFLFEDQPYFDGFRDLATNGITKPVLNTFRMLGQMSGDRVKAVSSAGLTVDEIRDNGVRDAPDISALAARSARSATVLIWNYHDDDLPAPPAAVTLTVDGLPAGRASVTHMRIDDTHSNSYAAWLTMGSPQKPTAAQYAELEQASALQPLRPARQVTVGPEGRVIETFELPRKSVSFVKLTW</sequence>
<feature type="chain" id="PRO_5007511249" evidence="4">
    <location>
        <begin position="25"/>
        <end position="579"/>
    </location>
</feature>
<keyword evidence="7" id="KW-1185">Reference proteome</keyword>
<dbReference type="RefSeq" id="WP_234800661.1">
    <property type="nucleotide sequence ID" value="NZ_CP015136.1"/>
</dbReference>
<dbReference type="EC" id="3.2.1.37" evidence="6"/>
<dbReference type="GO" id="GO:0009044">
    <property type="term" value="F:xylan 1,4-beta-xylosidase activity"/>
    <property type="evidence" value="ECO:0007669"/>
    <property type="project" value="UniProtKB-EC"/>
</dbReference>
<dbReference type="PANTHER" id="PTHR12631">
    <property type="entry name" value="ALPHA-L-IDURONIDASE"/>
    <property type="match status" value="1"/>
</dbReference>
<accession>A0A143PG09</accession>
<dbReference type="KEGG" id="abac:LuPra_00172"/>
<keyword evidence="2 6" id="KW-0378">Hydrolase</keyword>
<organism evidence="6 7">
    <name type="scientific">Luteitalea pratensis</name>
    <dbReference type="NCBI Taxonomy" id="1855912"/>
    <lineage>
        <taxon>Bacteria</taxon>
        <taxon>Pseudomonadati</taxon>
        <taxon>Acidobacteriota</taxon>
        <taxon>Vicinamibacteria</taxon>
        <taxon>Vicinamibacterales</taxon>
        <taxon>Vicinamibacteraceae</taxon>
        <taxon>Luteitalea</taxon>
    </lineage>
</organism>
<dbReference type="Gene3D" id="2.60.40.1500">
    <property type="entry name" value="Glycosyl hydrolase domain, family 39"/>
    <property type="match status" value="1"/>
</dbReference>
<evidence type="ECO:0000256" key="2">
    <source>
        <dbReference type="ARBA" id="ARBA00022801"/>
    </source>
</evidence>
<dbReference type="AlphaFoldDB" id="A0A143PG09"/>
<keyword evidence="4" id="KW-0732">Signal</keyword>
<dbReference type="EMBL" id="CP015136">
    <property type="protein sequence ID" value="AMY07008.1"/>
    <property type="molecule type" value="Genomic_DNA"/>
</dbReference>
<dbReference type="PROSITE" id="PS01027">
    <property type="entry name" value="GLYCOSYL_HYDROL_F39"/>
    <property type="match status" value="1"/>
</dbReference>
<dbReference type="InterPro" id="IPR051923">
    <property type="entry name" value="Glycosyl_Hydrolase_39"/>
</dbReference>
<evidence type="ECO:0000313" key="7">
    <source>
        <dbReference type="Proteomes" id="UP000076079"/>
    </source>
</evidence>
<reference evidence="7" key="2">
    <citation type="submission" date="2016-04" db="EMBL/GenBank/DDBJ databases">
        <title>First Complete Genome Sequence of a Subdivision 6 Acidobacterium.</title>
        <authorList>
            <person name="Huang S."/>
            <person name="Vieira S."/>
            <person name="Bunk B."/>
            <person name="Riedel T."/>
            <person name="Sproeer C."/>
            <person name="Overmann J."/>
        </authorList>
    </citation>
    <scope>NUCLEOTIDE SEQUENCE [LARGE SCALE GENOMIC DNA]</scope>
    <source>
        <strain evidence="7">DSM 100886 HEG_-6_39</strain>
    </source>
</reference>
<dbReference type="Gene3D" id="3.20.20.80">
    <property type="entry name" value="Glycosidases"/>
    <property type="match status" value="1"/>
</dbReference>
<gene>
    <name evidence="6" type="primary">xynB_1</name>
    <name evidence="6" type="ORF">LuPra_00172</name>
</gene>
<dbReference type="SUPFAM" id="SSF51445">
    <property type="entry name" value="(Trans)glycosidases"/>
    <property type="match status" value="1"/>
</dbReference>
<dbReference type="InterPro" id="IPR049165">
    <property type="entry name" value="GH39_as"/>
</dbReference>
<proteinExistence type="inferred from homology"/>
<dbReference type="PANTHER" id="PTHR12631:SF8">
    <property type="entry name" value="ALPHA-L-IDURONIDASE"/>
    <property type="match status" value="1"/>
</dbReference>
<feature type="signal peptide" evidence="4">
    <location>
        <begin position="1"/>
        <end position="24"/>
    </location>
</feature>
<keyword evidence="3 6" id="KW-0326">Glycosidase</keyword>
<dbReference type="Pfam" id="PF01229">
    <property type="entry name" value="Glyco_hydro_39"/>
    <property type="match status" value="1"/>
</dbReference>
<evidence type="ECO:0000256" key="1">
    <source>
        <dbReference type="ARBA" id="ARBA00008875"/>
    </source>
</evidence>
<protein>
    <submittedName>
        <fullName evidence="6">Beta-xylosidase</fullName>
        <ecNumber evidence="6">3.2.1.37</ecNumber>
    </submittedName>
</protein>
<evidence type="ECO:0000256" key="4">
    <source>
        <dbReference type="SAM" id="SignalP"/>
    </source>
</evidence>
<evidence type="ECO:0000313" key="6">
    <source>
        <dbReference type="EMBL" id="AMY07008.1"/>
    </source>
</evidence>
<comment type="similarity">
    <text evidence="1">Belongs to the glycosyl hydrolase 39 family.</text>
</comment>
<evidence type="ECO:0000259" key="5">
    <source>
        <dbReference type="Pfam" id="PF01229"/>
    </source>
</evidence>
<name>A0A143PG09_LUTPR</name>